<dbReference type="VEuPathDB" id="VectorBase:HLOH_040631"/>
<dbReference type="OrthoDB" id="6499869at2759"/>
<proteinExistence type="predicted"/>
<protein>
    <submittedName>
        <fullName evidence="1">Uncharacterized protein</fullName>
    </submittedName>
</protein>
<dbReference type="AlphaFoldDB" id="A0A9J6FCX4"/>
<dbReference type="InterPro" id="IPR032675">
    <property type="entry name" value="LRR_dom_sf"/>
</dbReference>
<keyword evidence="2" id="KW-1185">Reference proteome</keyword>
<dbReference type="SUPFAM" id="SSF52047">
    <property type="entry name" value="RNI-like"/>
    <property type="match status" value="1"/>
</dbReference>
<gene>
    <name evidence="1" type="ORF">HPB48_011422</name>
</gene>
<dbReference type="Proteomes" id="UP000821853">
    <property type="component" value="Chromosome 10"/>
</dbReference>
<evidence type="ECO:0000313" key="1">
    <source>
        <dbReference type="EMBL" id="KAH9364078.1"/>
    </source>
</evidence>
<dbReference type="Gene3D" id="3.80.10.10">
    <property type="entry name" value="Ribonuclease Inhibitor"/>
    <property type="match status" value="2"/>
</dbReference>
<evidence type="ECO:0000313" key="2">
    <source>
        <dbReference type="Proteomes" id="UP000821853"/>
    </source>
</evidence>
<name>A0A9J6FCX4_HAELO</name>
<sequence length="613" mass="69548">MRFSDLLPEKLWHHVFSYLDGALSRRCSPSLSIPRSSSSVFFLPEINEATLGKFFTGKDNENRLHVRALRFTDCVALASKALLSCAAACSSLRALYIVNCAVDPTQLFQLLPEKLRQLEVLEWSLLEDRFYWSWLQDAVPDLAACADLARTESLLSMYVELVATPQNVFMMGLIFNRCPNLLRLHVHAIRKEAEHESTLGILAEIMRPRPGLETFTYTSERIPKPGIHGQVSSKRVEGPRRFVPDGTVWGNIRYRLKREENCSFVTLTDVLEQKASLRHVRQAIVAVEGNTQAGCHLHAAASKPEFFKDLRCLTLTLLPPREVMFPQAPAAHRKYLYPLHLLFKDSVSAITELNLTAFHFSATSDGAFVIGSALRLLRELAIAPCGINHADSLKFLARGCDFLEVLDVRTEQDSPSMSPCDNCLLPLLFSERCFERLNRRTRLRRLSIDASATLRSLAFLRGCRVSELRLHTSPDFYAGLGQLLSANPRLSALTIDDHHLTLERGPLTTELAEVQTLRRLIVLSSNPTVDSAASLFTELLERTLPRLEILHVHYLDVRRVPQTVTWIRQRRVVTTRMMHSRRCQSRGVYYYLKPCIGCYTATFIGLSRPRNRH</sequence>
<accession>A0A9J6FCX4</accession>
<dbReference type="EMBL" id="JABSTR010000002">
    <property type="protein sequence ID" value="KAH9364078.1"/>
    <property type="molecule type" value="Genomic_DNA"/>
</dbReference>
<organism evidence="1 2">
    <name type="scientific">Haemaphysalis longicornis</name>
    <name type="common">Bush tick</name>
    <dbReference type="NCBI Taxonomy" id="44386"/>
    <lineage>
        <taxon>Eukaryota</taxon>
        <taxon>Metazoa</taxon>
        <taxon>Ecdysozoa</taxon>
        <taxon>Arthropoda</taxon>
        <taxon>Chelicerata</taxon>
        <taxon>Arachnida</taxon>
        <taxon>Acari</taxon>
        <taxon>Parasitiformes</taxon>
        <taxon>Ixodida</taxon>
        <taxon>Ixodoidea</taxon>
        <taxon>Ixodidae</taxon>
        <taxon>Haemaphysalinae</taxon>
        <taxon>Haemaphysalis</taxon>
    </lineage>
</organism>
<comment type="caution">
    <text evidence="1">The sequence shown here is derived from an EMBL/GenBank/DDBJ whole genome shotgun (WGS) entry which is preliminary data.</text>
</comment>
<dbReference type="OMA" id="NTQAGCH"/>
<reference evidence="1 2" key="1">
    <citation type="journal article" date="2020" name="Cell">
        <title>Large-Scale Comparative Analyses of Tick Genomes Elucidate Their Genetic Diversity and Vector Capacities.</title>
        <authorList>
            <consortium name="Tick Genome and Microbiome Consortium (TIGMIC)"/>
            <person name="Jia N."/>
            <person name="Wang J."/>
            <person name="Shi W."/>
            <person name="Du L."/>
            <person name="Sun Y."/>
            <person name="Zhan W."/>
            <person name="Jiang J.F."/>
            <person name="Wang Q."/>
            <person name="Zhang B."/>
            <person name="Ji P."/>
            <person name="Bell-Sakyi L."/>
            <person name="Cui X.M."/>
            <person name="Yuan T.T."/>
            <person name="Jiang B.G."/>
            <person name="Yang W.F."/>
            <person name="Lam T.T."/>
            <person name="Chang Q.C."/>
            <person name="Ding S.J."/>
            <person name="Wang X.J."/>
            <person name="Zhu J.G."/>
            <person name="Ruan X.D."/>
            <person name="Zhao L."/>
            <person name="Wei J.T."/>
            <person name="Ye R.Z."/>
            <person name="Que T.C."/>
            <person name="Du C.H."/>
            <person name="Zhou Y.H."/>
            <person name="Cheng J.X."/>
            <person name="Dai P.F."/>
            <person name="Guo W.B."/>
            <person name="Han X.H."/>
            <person name="Huang E.J."/>
            <person name="Li L.F."/>
            <person name="Wei W."/>
            <person name="Gao Y.C."/>
            <person name="Liu J.Z."/>
            <person name="Shao H.Z."/>
            <person name="Wang X."/>
            <person name="Wang C.C."/>
            <person name="Yang T.C."/>
            <person name="Huo Q.B."/>
            <person name="Li W."/>
            <person name="Chen H.Y."/>
            <person name="Chen S.E."/>
            <person name="Zhou L.G."/>
            <person name="Ni X.B."/>
            <person name="Tian J.H."/>
            <person name="Sheng Y."/>
            <person name="Liu T."/>
            <person name="Pan Y.S."/>
            <person name="Xia L.Y."/>
            <person name="Li J."/>
            <person name="Zhao F."/>
            <person name="Cao W.C."/>
        </authorList>
    </citation>
    <scope>NUCLEOTIDE SEQUENCE [LARGE SCALE GENOMIC DNA]</scope>
    <source>
        <strain evidence="1">HaeL-2018</strain>
    </source>
</reference>